<keyword evidence="2" id="KW-0963">Cytoplasm</keyword>
<evidence type="ECO:0000256" key="5">
    <source>
        <dbReference type="ARBA" id="ARBA00023273"/>
    </source>
</evidence>
<gene>
    <name evidence="6" type="ORF">BCR33DRAFT_762970</name>
</gene>
<dbReference type="PROSITE" id="PS51381">
    <property type="entry name" value="C2_B9"/>
    <property type="match status" value="1"/>
</dbReference>
<organism evidence="6 7">
    <name type="scientific">Rhizoclosmatium globosum</name>
    <dbReference type="NCBI Taxonomy" id="329046"/>
    <lineage>
        <taxon>Eukaryota</taxon>
        <taxon>Fungi</taxon>
        <taxon>Fungi incertae sedis</taxon>
        <taxon>Chytridiomycota</taxon>
        <taxon>Chytridiomycota incertae sedis</taxon>
        <taxon>Chytridiomycetes</taxon>
        <taxon>Chytridiales</taxon>
        <taxon>Chytriomycetaceae</taxon>
        <taxon>Rhizoclosmatium</taxon>
    </lineage>
</organism>
<evidence type="ECO:0000256" key="4">
    <source>
        <dbReference type="ARBA" id="ARBA00023212"/>
    </source>
</evidence>
<comment type="subcellular location">
    <subcellularLocation>
        <location evidence="1">Cytoplasm</location>
        <location evidence="1">Cytoskeleton</location>
        <location evidence="1">Cilium basal body</location>
    </subcellularLocation>
</comment>
<dbReference type="GO" id="GO:0036038">
    <property type="term" value="C:MKS complex"/>
    <property type="evidence" value="ECO:0007669"/>
    <property type="project" value="TreeGrafter"/>
</dbReference>
<dbReference type="Pfam" id="PF07162">
    <property type="entry name" value="B9-C2"/>
    <property type="match status" value="1"/>
</dbReference>
<comment type="caution">
    <text evidence="6">The sequence shown here is derived from an EMBL/GenBank/DDBJ whole genome shotgun (WGS) entry which is preliminary data.</text>
</comment>
<keyword evidence="5" id="KW-0966">Cell projection</keyword>
<dbReference type="AlphaFoldDB" id="A0A1Y2CS29"/>
<dbReference type="STRING" id="329046.A0A1Y2CS29"/>
<accession>A0A1Y2CS29</accession>
<protein>
    <recommendedName>
        <fullName evidence="8">Meckel syndrome type 1 protein</fullName>
    </recommendedName>
</protein>
<keyword evidence="3" id="KW-0970">Cilium biogenesis/degradation</keyword>
<name>A0A1Y2CS29_9FUNG</name>
<proteinExistence type="predicted"/>
<evidence type="ECO:0000256" key="2">
    <source>
        <dbReference type="ARBA" id="ARBA00022490"/>
    </source>
</evidence>
<keyword evidence="7" id="KW-1185">Reference proteome</keyword>
<dbReference type="OrthoDB" id="10263520at2759"/>
<evidence type="ECO:0000256" key="1">
    <source>
        <dbReference type="ARBA" id="ARBA00004120"/>
    </source>
</evidence>
<evidence type="ECO:0008006" key="8">
    <source>
        <dbReference type="Google" id="ProtNLM"/>
    </source>
</evidence>
<evidence type="ECO:0000313" key="6">
    <source>
        <dbReference type="EMBL" id="ORY49870.1"/>
    </source>
</evidence>
<dbReference type="PANTHER" id="PTHR12968:SF4">
    <property type="entry name" value="TECTONIC-LIKE COMPLEX MEMBER MKS1"/>
    <property type="match status" value="1"/>
</dbReference>
<dbReference type="EMBL" id="MCGO01000008">
    <property type="protein sequence ID" value="ORY49870.1"/>
    <property type="molecule type" value="Genomic_DNA"/>
</dbReference>
<reference evidence="6 7" key="1">
    <citation type="submission" date="2016-07" db="EMBL/GenBank/DDBJ databases">
        <title>Pervasive Adenine N6-methylation of Active Genes in Fungi.</title>
        <authorList>
            <consortium name="DOE Joint Genome Institute"/>
            <person name="Mondo S.J."/>
            <person name="Dannebaum R.O."/>
            <person name="Kuo R.C."/>
            <person name="Labutti K."/>
            <person name="Haridas S."/>
            <person name="Kuo A."/>
            <person name="Salamov A."/>
            <person name="Ahrendt S.R."/>
            <person name="Lipzen A."/>
            <person name="Sullivan W."/>
            <person name="Andreopoulos W.B."/>
            <person name="Clum A."/>
            <person name="Lindquist E."/>
            <person name="Daum C."/>
            <person name="Ramamoorthy G.K."/>
            <person name="Gryganskyi A."/>
            <person name="Culley D."/>
            <person name="Magnuson J.K."/>
            <person name="James T.Y."/>
            <person name="O'Malley M.A."/>
            <person name="Stajich J.E."/>
            <person name="Spatafora J.W."/>
            <person name="Visel A."/>
            <person name="Grigoriev I.V."/>
        </authorList>
    </citation>
    <scope>NUCLEOTIDE SEQUENCE [LARGE SCALE GENOMIC DNA]</scope>
    <source>
        <strain evidence="6 7">JEL800</strain>
    </source>
</reference>
<evidence type="ECO:0000313" key="7">
    <source>
        <dbReference type="Proteomes" id="UP000193642"/>
    </source>
</evidence>
<dbReference type="PANTHER" id="PTHR12968">
    <property type="entry name" value="B9 DOMAIN-CONTAINING"/>
    <property type="match status" value="1"/>
</dbReference>
<evidence type="ECO:0000256" key="3">
    <source>
        <dbReference type="ARBA" id="ARBA00022794"/>
    </source>
</evidence>
<sequence>MDETADQNVTRCYRTIDLLENLKIKVVLCKVADRRVPLSRLNHGSALSLQLRNERSSLNTGTHALLPHPEELIVRWQKKVMSPKELAEHSANPKKSKLKSREYLHHAVPDEEAENIHTNSKSEGGMFLFTYIDSDEYTDPEDVHRAMTTSANEELSEMAKRALTLTKSLTGPLVGAPGYHDFDSQHTGVSDRPIHLYKPLQDSKFTEMHIMAYIYSEESDGKILRDDLYMKGYEKRLCTIKCYDNGLVMMTPGLSTNDIHYQFQINEDVFQYKLELMSKELDAADEEKEWKIYKEFYDRRLQTKQAHLPSTFQRPPSAPGLRVVLMGEIASASGFTGHSVYIHYLVDLTEGWTVEGGQLPLLSAFTQCSSGYYQAETGVWEARFSFPVEVELISVQGYNHTAWPKIFFEVCSMDNWDRSLVLGYGYVDIPKEPGCYDLNVTTWKPLVSPTNQLKSILVGGSAELDDITYDYIPFGHRGPKLIKYGFQTESSGTINFKMNLIHQRGTLTSTVEADSLRDTNPTQFLKNNAHSISEALQRAKSRLEMIRQNKKNE</sequence>
<keyword evidence="4" id="KW-0206">Cytoskeleton</keyword>
<dbReference type="GO" id="GO:0060271">
    <property type="term" value="P:cilium assembly"/>
    <property type="evidence" value="ECO:0007669"/>
    <property type="project" value="TreeGrafter"/>
</dbReference>
<dbReference type="Proteomes" id="UP000193642">
    <property type="component" value="Unassembled WGS sequence"/>
</dbReference>
<dbReference type="InterPro" id="IPR010796">
    <property type="entry name" value="C2_B9-type_dom"/>
</dbReference>